<dbReference type="Proteomes" id="UP000530660">
    <property type="component" value="Unassembled WGS sequence"/>
</dbReference>
<feature type="region of interest" description="Disordered" evidence="1">
    <location>
        <begin position="57"/>
        <end position="102"/>
    </location>
</feature>
<dbReference type="AlphaFoldDB" id="A0A7J7IMU2"/>
<keyword evidence="3" id="KW-1185">Reference proteome</keyword>
<protein>
    <submittedName>
        <fullName evidence="2">Uncharacterized protein</fullName>
    </submittedName>
</protein>
<sequence>MESSGLHPAYADLVAALPHSRTRFGASATVASKLFYQETILSQSSVVEHRTCCHDIPIGNRRSPRRRHRDSQCSVSMSLSTGEARIPSAPDAVSVSPGPVIM</sequence>
<name>A0A7J7IMU2_9RHOD</name>
<feature type="compositionally biased region" description="Polar residues" evidence="1">
    <location>
        <begin position="72"/>
        <end position="81"/>
    </location>
</feature>
<dbReference type="EMBL" id="VWRR01000004">
    <property type="protein sequence ID" value="KAF6004060.1"/>
    <property type="molecule type" value="Genomic_DNA"/>
</dbReference>
<evidence type="ECO:0000256" key="1">
    <source>
        <dbReference type="SAM" id="MobiDB-lite"/>
    </source>
</evidence>
<comment type="caution">
    <text evidence="2">The sequence shown here is derived from an EMBL/GenBank/DDBJ whole genome shotgun (WGS) entry which is preliminary data.</text>
</comment>
<evidence type="ECO:0000313" key="2">
    <source>
        <dbReference type="EMBL" id="KAF6004060.1"/>
    </source>
</evidence>
<proteinExistence type="predicted"/>
<organism evidence="2 3">
    <name type="scientific">Cyanidiococcus yangmingshanensis</name>
    <dbReference type="NCBI Taxonomy" id="2690220"/>
    <lineage>
        <taxon>Eukaryota</taxon>
        <taxon>Rhodophyta</taxon>
        <taxon>Bangiophyceae</taxon>
        <taxon>Cyanidiales</taxon>
        <taxon>Cyanidiaceae</taxon>
        <taxon>Cyanidiococcus</taxon>
    </lineage>
</organism>
<reference evidence="2 3" key="1">
    <citation type="journal article" date="2020" name="J. Phycol.">
        <title>Comparative genome analysis reveals Cyanidiococcus gen. nov., a new extremophilic red algal genus sister to Cyanidioschyzon (Cyanidioschyzonaceae, Rhodophyta).</title>
        <authorList>
            <person name="Liu S.-L."/>
            <person name="Chiang Y.-R."/>
            <person name="Yoon H.S."/>
            <person name="Fu H.-Y."/>
        </authorList>
    </citation>
    <scope>NUCLEOTIDE SEQUENCE [LARGE SCALE GENOMIC DNA]</scope>
    <source>
        <strain evidence="2 3">THAL066</strain>
    </source>
</reference>
<gene>
    <name evidence="2" type="ORF">F1559_000971</name>
</gene>
<evidence type="ECO:0000313" key="3">
    <source>
        <dbReference type="Proteomes" id="UP000530660"/>
    </source>
</evidence>
<accession>A0A7J7IMU2</accession>